<evidence type="ECO:0000256" key="13">
    <source>
        <dbReference type="ARBA" id="ARBA00047594"/>
    </source>
</evidence>
<evidence type="ECO:0000256" key="8">
    <source>
        <dbReference type="ARBA" id="ARBA00022989"/>
    </source>
</evidence>
<dbReference type="GO" id="GO:0009252">
    <property type="term" value="P:peptidoglycan biosynthetic process"/>
    <property type="evidence" value="ECO:0007669"/>
    <property type="project" value="UniProtKB-KW"/>
</dbReference>
<evidence type="ECO:0000256" key="2">
    <source>
        <dbReference type="ARBA" id="ARBA00010621"/>
    </source>
</evidence>
<comment type="function">
    <text evidence="14">Catalyzes the dephosphorylation of undecaprenyl diphosphate (UPP). Confers resistance to bacitracin.</text>
</comment>
<comment type="subcellular location">
    <subcellularLocation>
        <location evidence="1 14">Cell membrane</location>
        <topology evidence="1 14">Multi-pass membrane protein</topology>
    </subcellularLocation>
</comment>
<dbReference type="AlphaFoldDB" id="A0A967B3K0"/>
<comment type="similarity">
    <text evidence="2 14">Belongs to the UppP family.</text>
</comment>
<evidence type="ECO:0000256" key="4">
    <source>
        <dbReference type="ARBA" id="ARBA00021581"/>
    </source>
</evidence>
<evidence type="ECO:0000256" key="7">
    <source>
        <dbReference type="ARBA" id="ARBA00022801"/>
    </source>
</evidence>
<evidence type="ECO:0000256" key="6">
    <source>
        <dbReference type="ARBA" id="ARBA00022692"/>
    </source>
</evidence>
<evidence type="ECO:0000256" key="11">
    <source>
        <dbReference type="ARBA" id="ARBA00032707"/>
    </source>
</evidence>
<name>A0A967B3K0_9PROT</name>
<dbReference type="PANTHER" id="PTHR30622:SF4">
    <property type="entry name" value="UNDECAPRENYL-DIPHOSPHATASE"/>
    <property type="match status" value="1"/>
</dbReference>
<dbReference type="EC" id="3.6.1.27" evidence="3 14"/>
<feature type="transmembrane region" description="Helical" evidence="14">
    <location>
        <begin position="44"/>
        <end position="66"/>
    </location>
</feature>
<evidence type="ECO:0000256" key="10">
    <source>
        <dbReference type="ARBA" id="ARBA00023251"/>
    </source>
</evidence>
<feature type="transmembrane region" description="Helical" evidence="14">
    <location>
        <begin position="120"/>
        <end position="137"/>
    </location>
</feature>
<evidence type="ECO:0000256" key="9">
    <source>
        <dbReference type="ARBA" id="ARBA00023136"/>
    </source>
</evidence>
<evidence type="ECO:0000256" key="14">
    <source>
        <dbReference type="HAMAP-Rule" id="MF_01006"/>
    </source>
</evidence>
<sequence length="289" mass="31401">MTLLQALVIAILQGATELFPVSSLGHAVLLPALLHWPFNESDETFLPFLVMLHLGTSVALFVFFWRDWAAIFSGLFGRHGSRYRLESLRILFLLVIATIPAIIVGGLFEHLLRHLFGSPLPVAGLLVVNGLMLLTVERLRSRLPTKAASINEAADRPIASLSAQDALVIGSFQCLALFPGISRSGATIAGGLLRGLHHDVAARFSFLMAEPVILAATAHQLFKMRHMTVTSEQIHIGLIAAVVSGITALICTAVLMRYFRNHDNWALAPFAVYCILMGIGSFAVLHGVH</sequence>
<evidence type="ECO:0000313" key="15">
    <source>
        <dbReference type="EMBL" id="NHO52589.1"/>
    </source>
</evidence>
<keyword evidence="14" id="KW-0961">Cell wall biogenesis/degradation</keyword>
<dbReference type="GO" id="GO:0046677">
    <property type="term" value="P:response to antibiotic"/>
    <property type="evidence" value="ECO:0007669"/>
    <property type="project" value="UniProtKB-UniRule"/>
</dbReference>
<keyword evidence="16" id="KW-1185">Reference proteome</keyword>
<dbReference type="Pfam" id="PF02673">
    <property type="entry name" value="BacA"/>
    <property type="match status" value="1"/>
</dbReference>
<dbReference type="RefSeq" id="WP_166312734.1">
    <property type="nucleotide sequence ID" value="NZ_WOTH01000002.1"/>
</dbReference>
<proteinExistence type="inferred from homology"/>
<keyword evidence="10 14" id="KW-0046">Antibiotic resistance</keyword>
<dbReference type="GO" id="GO:0050380">
    <property type="term" value="F:undecaprenyl-diphosphatase activity"/>
    <property type="evidence" value="ECO:0007669"/>
    <property type="project" value="UniProtKB-UniRule"/>
</dbReference>
<dbReference type="GO" id="GO:0005886">
    <property type="term" value="C:plasma membrane"/>
    <property type="evidence" value="ECO:0007669"/>
    <property type="project" value="UniProtKB-SubCell"/>
</dbReference>
<dbReference type="GO" id="GO:0071555">
    <property type="term" value="P:cell wall organization"/>
    <property type="evidence" value="ECO:0007669"/>
    <property type="project" value="UniProtKB-KW"/>
</dbReference>
<dbReference type="InterPro" id="IPR003824">
    <property type="entry name" value="UppP"/>
</dbReference>
<keyword evidence="14" id="KW-0133">Cell shape</keyword>
<comment type="catalytic activity">
    <reaction evidence="13 14">
        <text>di-trans,octa-cis-undecaprenyl diphosphate + H2O = di-trans,octa-cis-undecaprenyl phosphate + phosphate + H(+)</text>
        <dbReference type="Rhea" id="RHEA:28094"/>
        <dbReference type="ChEBI" id="CHEBI:15377"/>
        <dbReference type="ChEBI" id="CHEBI:15378"/>
        <dbReference type="ChEBI" id="CHEBI:43474"/>
        <dbReference type="ChEBI" id="CHEBI:58405"/>
        <dbReference type="ChEBI" id="CHEBI:60392"/>
        <dbReference type="EC" id="3.6.1.27"/>
    </reaction>
</comment>
<comment type="miscellaneous">
    <text evidence="14">Bacitracin is thought to be involved in the inhibition of peptidoglycan synthesis by sequestering undecaprenyl diphosphate, thereby reducing the pool of lipid carrier available.</text>
</comment>
<keyword evidence="7 14" id="KW-0378">Hydrolase</keyword>
<evidence type="ECO:0000256" key="5">
    <source>
        <dbReference type="ARBA" id="ARBA00022475"/>
    </source>
</evidence>
<keyword evidence="9 14" id="KW-0472">Membrane</keyword>
<dbReference type="Proteomes" id="UP000597459">
    <property type="component" value="Unassembled WGS sequence"/>
</dbReference>
<organism evidence="15 16">
    <name type="scientific">Acetobacter estunensis</name>
    <dbReference type="NCBI Taxonomy" id="104097"/>
    <lineage>
        <taxon>Bacteria</taxon>
        <taxon>Pseudomonadati</taxon>
        <taxon>Pseudomonadota</taxon>
        <taxon>Alphaproteobacteria</taxon>
        <taxon>Acetobacterales</taxon>
        <taxon>Acetobacteraceae</taxon>
        <taxon>Acetobacter</taxon>
    </lineage>
</organism>
<dbReference type="PANTHER" id="PTHR30622">
    <property type="entry name" value="UNDECAPRENYL-DIPHOSPHATASE"/>
    <property type="match status" value="1"/>
</dbReference>
<keyword evidence="5 14" id="KW-1003">Cell membrane</keyword>
<evidence type="ECO:0000256" key="12">
    <source>
        <dbReference type="ARBA" id="ARBA00032932"/>
    </source>
</evidence>
<keyword evidence="14" id="KW-0573">Peptidoglycan synthesis</keyword>
<evidence type="ECO:0000256" key="3">
    <source>
        <dbReference type="ARBA" id="ARBA00012374"/>
    </source>
</evidence>
<keyword evidence="6 14" id="KW-0812">Transmembrane</keyword>
<keyword evidence="8 14" id="KW-1133">Transmembrane helix</keyword>
<dbReference type="NCBIfam" id="NF001397">
    <property type="entry name" value="PRK00281.3-4"/>
    <property type="match status" value="1"/>
</dbReference>
<comment type="caution">
    <text evidence="15">The sequence shown here is derived from an EMBL/GenBank/DDBJ whole genome shotgun (WGS) entry which is preliminary data.</text>
</comment>
<accession>A0A967B3K0</accession>
<feature type="transmembrane region" description="Helical" evidence="14">
    <location>
        <begin position="234"/>
        <end position="259"/>
    </location>
</feature>
<protein>
    <recommendedName>
        <fullName evidence="4 14">Undecaprenyl-diphosphatase</fullName>
        <ecNumber evidence="3 14">3.6.1.27</ecNumber>
    </recommendedName>
    <alternativeName>
        <fullName evidence="12 14">Bacitracin resistance protein</fullName>
    </alternativeName>
    <alternativeName>
        <fullName evidence="11 14">Undecaprenyl pyrophosphate phosphatase</fullName>
    </alternativeName>
</protein>
<feature type="transmembrane region" description="Helical" evidence="14">
    <location>
        <begin position="87"/>
        <end position="108"/>
    </location>
</feature>
<dbReference type="GO" id="GO:0008360">
    <property type="term" value="P:regulation of cell shape"/>
    <property type="evidence" value="ECO:0007669"/>
    <property type="project" value="UniProtKB-KW"/>
</dbReference>
<reference evidence="15" key="1">
    <citation type="submission" date="2019-11" db="EMBL/GenBank/DDBJ databases">
        <title>Description of new Acetobacter species.</title>
        <authorList>
            <person name="Cleenwerck I."/>
            <person name="Sombolestani A.S."/>
        </authorList>
    </citation>
    <scope>NUCLEOTIDE SEQUENCE</scope>
    <source>
        <strain evidence="15">LMG 1626</strain>
    </source>
</reference>
<dbReference type="EMBL" id="WOTH01000002">
    <property type="protein sequence ID" value="NHO52589.1"/>
    <property type="molecule type" value="Genomic_DNA"/>
</dbReference>
<gene>
    <name evidence="14" type="primary">uppP</name>
    <name evidence="15" type="ORF">GOB87_01235</name>
</gene>
<feature type="transmembrane region" description="Helical" evidence="14">
    <location>
        <begin position="265"/>
        <end position="285"/>
    </location>
</feature>
<evidence type="ECO:0000313" key="16">
    <source>
        <dbReference type="Proteomes" id="UP000597459"/>
    </source>
</evidence>
<evidence type="ECO:0000256" key="1">
    <source>
        <dbReference type="ARBA" id="ARBA00004651"/>
    </source>
</evidence>
<dbReference type="HAMAP" id="MF_01006">
    <property type="entry name" value="Undec_diphosphatase"/>
    <property type="match status" value="1"/>
</dbReference>